<organism evidence="1 2">
    <name type="scientific">Halalkalibacter okhensis</name>
    <dbReference type="NCBI Taxonomy" id="333138"/>
    <lineage>
        <taxon>Bacteria</taxon>
        <taxon>Bacillati</taxon>
        <taxon>Bacillota</taxon>
        <taxon>Bacilli</taxon>
        <taxon>Bacillales</taxon>
        <taxon>Bacillaceae</taxon>
        <taxon>Halalkalibacter</taxon>
    </lineage>
</organism>
<reference evidence="1 2" key="1">
    <citation type="submission" date="2014-09" db="EMBL/GenBank/DDBJ databases">
        <title>Genome sequencing and annotation of Bacillus Okhensis strain Kh10-101T.</title>
        <authorList>
            <person name="Prakash J.S."/>
        </authorList>
    </citation>
    <scope>NUCLEOTIDE SEQUENCE [LARGE SCALE GENOMIC DNA]</scope>
    <source>
        <strain evidence="2">Kh10-101T</strain>
    </source>
</reference>
<accession>A0A0B0I6E2</accession>
<keyword evidence="2" id="KW-1185">Reference proteome</keyword>
<dbReference type="RefSeq" id="WP_034633660.1">
    <property type="nucleotide sequence ID" value="NZ_JRJU01000054.1"/>
</dbReference>
<name>A0A0B0I6E2_9BACI</name>
<dbReference type="EMBL" id="JRJU01000054">
    <property type="protein sequence ID" value="KHF38038.1"/>
    <property type="molecule type" value="Genomic_DNA"/>
</dbReference>
<evidence type="ECO:0000313" key="1">
    <source>
        <dbReference type="EMBL" id="KHF38038.1"/>
    </source>
</evidence>
<sequence>MSDGYIMSSFLKDLLTRTNKLQKSVQTEKKPIWIECVQVWPANPSFPTEKQPTWTESHNGLTIDLNITMNNSSNSTLKR</sequence>
<protein>
    <submittedName>
        <fullName evidence="1">Uncharacterized protein</fullName>
    </submittedName>
</protein>
<proteinExistence type="predicted"/>
<dbReference type="AlphaFoldDB" id="A0A0B0I6E2"/>
<gene>
    <name evidence="1" type="ORF">LQ50_23565</name>
</gene>
<dbReference type="Proteomes" id="UP000030832">
    <property type="component" value="Unassembled WGS sequence"/>
</dbReference>
<evidence type="ECO:0000313" key="2">
    <source>
        <dbReference type="Proteomes" id="UP000030832"/>
    </source>
</evidence>
<comment type="caution">
    <text evidence="1">The sequence shown here is derived from an EMBL/GenBank/DDBJ whole genome shotgun (WGS) entry which is preliminary data.</text>
</comment>